<evidence type="ECO:0008006" key="4">
    <source>
        <dbReference type="Google" id="ProtNLM"/>
    </source>
</evidence>
<sequence>MMHPRRNPSHRVQHQPRSHTQSWPHRSFATNASTGGPSRRGITNFFLLRECRIFCTRYLRTSRRCFIVVLSITMLVCLRGASFFFVSNYSHMEFDLHSKSVLRDVSTLSASVTTRNHPQLFERFKQESKQAAKPPPAFTASNAPQDQMAAVVAMLRGELGNHLSGIAHARGLQLWMLEHHGISSKLVLHHPDHRNAKYKITREAVQQCFVNLRRFEHFDDGQYQDVDALDGRGGNGWWRWWTSGRNLGDYPFPESQTLVGMGRSDVAELDLVNGRPIPGKRAAGAREAPTKDDLSHALERFISLRQTPDPLLQPNHQLPVPLPYLQSESLDHFVFLDQYYTEMKELFKFDTESSTCCRQVPSPDETVFVSESLYSMDTLCLEMCYRDVGFWVILHKVRICAWQGLKDRTATPTNANTLLLSFALPFYGVRITALWKFRVRHLAAPVSKRETGTPVGVCPPSIHPLTHESIHPHCLSFRSLPLASSHALSGSLSPGFDAAAYFMLRSTFGISHQRCR</sequence>
<feature type="transmembrane region" description="Helical" evidence="2">
    <location>
        <begin position="66"/>
        <end position="86"/>
    </location>
</feature>
<proteinExistence type="predicted"/>
<feature type="region of interest" description="Disordered" evidence="1">
    <location>
        <begin position="1"/>
        <end position="36"/>
    </location>
</feature>
<reference evidence="3" key="1">
    <citation type="submission" date="2021-01" db="EMBL/GenBank/DDBJ databases">
        <authorList>
            <person name="Corre E."/>
            <person name="Pelletier E."/>
            <person name="Niang G."/>
            <person name="Scheremetjew M."/>
            <person name="Finn R."/>
            <person name="Kale V."/>
            <person name="Holt S."/>
            <person name="Cochrane G."/>
            <person name="Meng A."/>
            <person name="Brown T."/>
            <person name="Cohen L."/>
        </authorList>
    </citation>
    <scope>NUCLEOTIDE SEQUENCE</scope>
    <source>
        <strain evidence="3">CCMP3328</strain>
    </source>
</reference>
<keyword evidence="2" id="KW-0472">Membrane</keyword>
<gene>
    <name evidence="3" type="ORF">CAUS1442_LOCUS13787</name>
</gene>
<keyword evidence="2" id="KW-1133">Transmembrane helix</keyword>
<dbReference type="EMBL" id="HBEF01022267">
    <property type="protein sequence ID" value="CAD8341652.1"/>
    <property type="molecule type" value="Transcribed_RNA"/>
</dbReference>
<feature type="compositionally biased region" description="Basic residues" evidence="1">
    <location>
        <begin position="1"/>
        <end position="17"/>
    </location>
</feature>
<organism evidence="3">
    <name type="scientific">Craspedostauros australis</name>
    <dbReference type="NCBI Taxonomy" id="1486917"/>
    <lineage>
        <taxon>Eukaryota</taxon>
        <taxon>Sar</taxon>
        <taxon>Stramenopiles</taxon>
        <taxon>Ochrophyta</taxon>
        <taxon>Bacillariophyta</taxon>
        <taxon>Bacillariophyceae</taxon>
        <taxon>Bacillariophycidae</taxon>
        <taxon>Naviculales</taxon>
        <taxon>Naviculaceae</taxon>
        <taxon>Craspedostauros</taxon>
    </lineage>
</organism>
<evidence type="ECO:0000256" key="2">
    <source>
        <dbReference type="SAM" id="Phobius"/>
    </source>
</evidence>
<keyword evidence="2" id="KW-0812">Transmembrane</keyword>
<evidence type="ECO:0000313" key="3">
    <source>
        <dbReference type="EMBL" id="CAD8341652.1"/>
    </source>
</evidence>
<protein>
    <recommendedName>
        <fullName evidence="4">Transmembrane protein</fullName>
    </recommendedName>
</protein>
<dbReference type="AlphaFoldDB" id="A0A7R9ZRR8"/>
<feature type="compositionally biased region" description="Polar residues" evidence="1">
    <location>
        <begin position="18"/>
        <end position="36"/>
    </location>
</feature>
<accession>A0A7R9ZRR8</accession>
<name>A0A7R9ZRR8_9STRA</name>
<evidence type="ECO:0000256" key="1">
    <source>
        <dbReference type="SAM" id="MobiDB-lite"/>
    </source>
</evidence>